<keyword evidence="3" id="KW-0677">Repeat</keyword>
<accession>A0A9X1XKE5</accession>
<evidence type="ECO:0000256" key="1">
    <source>
        <dbReference type="ARBA" id="ARBA00007274"/>
    </source>
</evidence>
<dbReference type="InterPro" id="IPR018357">
    <property type="entry name" value="Hexapep_transf_CS"/>
</dbReference>
<keyword evidence="4 5" id="KW-0012">Acyltransferase</keyword>
<dbReference type="CDD" id="cd03357">
    <property type="entry name" value="LbH_MAT_GAT"/>
    <property type="match status" value="1"/>
</dbReference>
<proteinExistence type="inferred from homology"/>
<evidence type="ECO:0000256" key="2">
    <source>
        <dbReference type="ARBA" id="ARBA00022679"/>
    </source>
</evidence>
<dbReference type="EMBL" id="JAJHVV010000007">
    <property type="protein sequence ID" value="MCK6264056.1"/>
    <property type="molecule type" value="Genomic_DNA"/>
</dbReference>
<dbReference type="InterPro" id="IPR039369">
    <property type="entry name" value="LacA-like"/>
</dbReference>
<dbReference type="PROSITE" id="PS00101">
    <property type="entry name" value="HEXAPEP_TRANSFERASES"/>
    <property type="match status" value="1"/>
</dbReference>
<evidence type="ECO:0000256" key="5">
    <source>
        <dbReference type="RuleBase" id="RU367021"/>
    </source>
</evidence>
<comment type="caution">
    <text evidence="7">The sequence shown here is derived from an EMBL/GenBank/DDBJ whole genome shotgun (WGS) entry which is preliminary data.</text>
</comment>
<evidence type="ECO:0000256" key="4">
    <source>
        <dbReference type="ARBA" id="ARBA00023315"/>
    </source>
</evidence>
<dbReference type="InterPro" id="IPR011004">
    <property type="entry name" value="Trimer_LpxA-like_sf"/>
</dbReference>
<gene>
    <name evidence="7" type="ORF">KP803_12315</name>
</gene>
<evidence type="ECO:0000313" key="7">
    <source>
        <dbReference type="EMBL" id="MCK6264056.1"/>
    </source>
</evidence>
<dbReference type="InterPro" id="IPR001451">
    <property type="entry name" value="Hexapep"/>
</dbReference>
<organism evidence="7 8">
    <name type="scientific">Vibrio amylolyticus</name>
    <dbReference type="NCBI Taxonomy" id="2847292"/>
    <lineage>
        <taxon>Bacteria</taxon>
        <taxon>Pseudomonadati</taxon>
        <taxon>Pseudomonadota</taxon>
        <taxon>Gammaproteobacteria</taxon>
        <taxon>Vibrionales</taxon>
        <taxon>Vibrionaceae</taxon>
        <taxon>Vibrio</taxon>
    </lineage>
</organism>
<dbReference type="GO" id="GO:0008870">
    <property type="term" value="F:galactoside O-acetyltransferase activity"/>
    <property type="evidence" value="ECO:0007669"/>
    <property type="project" value="TreeGrafter"/>
</dbReference>
<dbReference type="AlphaFoldDB" id="A0A9X1XKE5"/>
<dbReference type="Proteomes" id="UP001139559">
    <property type="component" value="Unassembled WGS sequence"/>
</dbReference>
<comment type="similarity">
    <text evidence="1 5">Belongs to the transferase hexapeptide repeat family.</text>
</comment>
<evidence type="ECO:0000259" key="6">
    <source>
        <dbReference type="SMART" id="SM01266"/>
    </source>
</evidence>
<dbReference type="EC" id="2.3.1.-" evidence="5"/>
<dbReference type="SMART" id="SM01266">
    <property type="entry name" value="Mac"/>
    <property type="match status" value="1"/>
</dbReference>
<sequence>MSEKQKMLAGEPYQAWDEELFQSRIECRKILRELNNSIPNTNEWRAASDALIPNAPDAYLEPPFRCDYGSNIKLGKNFYANFNCVMLDVAEITIGDNVMLAPNVQLYTASHPLGAKERVVDGVEFGVPITIGDNAWLGGGVIVCPGVNIGENSVIGAGSVVTKDIPANVVAAGNPCRIIRVIDERDSI</sequence>
<keyword evidence="2 5" id="KW-0808">Transferase</keyword>
<dbReference type="FunFam" id="2.160.10.10:FF:000008">
    <property type="entry name" value="Maltose O-acetyltransferase"/>
    <property type="match status" value="1"/>
</dbReference>
<dbReference type="PANTHER" id="PTHR43017:SF1">
    <property type="entry name" value="ACETYLTRANSFERASE YJL218W-RELATED"/>
    <property type="match status" value="1"/>
</dbReference>
<dbReference type="Pfam" id="PF12464">
    <property type="entry name" value="Mac"/>
    <property type="match status" value="1"/>
</dbReference>
<dbReference type="Pfam" id="PF00132">
    <property type="entry name" value="Hexapep"/>
    <property type="match status" value="1"/>
</dbReference>
<feature type="domain" description="Maltose/galactoside acetyltransferase" evidence="6">
    <location>
        <begin position="4"/>
        <end position="57"/>
    </location>
</feature>
<keyword evidence="8" id="KW-1185">Reference proteome</keyword>
<dbReference type="SUPFAM" id="SSF51161">
    <property type="entry name" value="Trimeric LpxA-like enzymes"/>
    <property type="match status" value="1"/>
</dbReference>
<protein>
    <recommendedName>
        <fullName evidence="5">Acetyltransferase</fullName>
        <ecNumber evidence="5">2.3.1.-</ecNumber>
    </recommendedName>
</protein>
<evidence type="ECO:0000256" key="3">
    <source>
        <dbReference type="ARBA" id="ARBA00022737"/>
    </source>
</evidence>
<evidence type="ECO:0000313" key="8">
    <source>
        <dbReference type="Proteomes" id="UP001139559"/>
    </source>
</evidence>
<dbReference type="InterPro" id="IPR024688">
    <property type="entry name" value="Mac_dom"/>
</dbReference>
<reference evidence="7" key="1">
    <citation type="submission" date="2021-11" db="EMBL/GenBank/DDBJ databases">
        <title>Vibrio ZSDE26 sp. nov. and Vibrio ZSDZ34 sp. nov., isolated from coastal seawater in Qingdao.</title>
        <authorList>
            <person name="Zhang P."/>
        </authorList>
    </citation>
    <scope>NUCLEOTIDE SEQUENCE</scope>
    <source>
        <strain evidence="7">ZSDE26</strain>
    </source>
</reference>
<dbReference type="Gene3D" id="2.160.10.10">
    <property type="entry name" value="Hexapeptide repeat proteins"/>
    <property type="match status" value="1"/>
</dbReference>
<dbReference type="PANTHER" id="PTHR43017">
    <property type="entry name" value="GALACTOSIDE O-ACETYLTRANSFERASE"/>
    <property type="match status" value="1"/>
</dbReference>
<name>A0A9X1XKE5_9VIBR</name>